<dbReference type="Proteomes" id="UP000265000">
    <property type="component" value="Unplaced"/>
</dbReference>
<accession>A0A3Q2T5F5</accession>
<proteinExistence type="predicted"/>
<organism evidence="1 2">
    <name type="scientific">Fundulus heteroclitus</name>
    <name type="common">Killifish</name>
    <name type="synonym">Mummichog</name>
    <dbReference type="NCBI Taxonomy" id="8078"/>
    <lineage>
        <taxon>Eukaryota</taxon>
        <taxon>Metazoa</taxon>
        <taxon>Chordata</taxon>
        <taxon>Craniata</taxon>
        <taxon>Vertebrata</taxon>
        <taxon>Euteleostomi</taxon>
        <taxon>Actinopterygii</taxon>
        <taxon>Neopterygii</taxon>
        <taxon>Teleostei</taxon>
        <taxon>Neoteleostei</taxon>
        <taxon>Acanthomorphata</taxon>
        <taxon>Ovalentaria</taxon>
        <taxon>Atherinomorphae</taxon>
        <taxon>Cyprinodontiformes</taxon>
        <taxon>Fundulidae</taxon>
        <taxon>Fundulus</taxon>
    </lineage>
</organism>
<dbReference type="STRING" id="8078.ENSFHEP00000009603"/>
<name>A0A3Q2T5F5_FUNHE</name>
<evidence type="ECO:0000313" key="2">
    <source>
        <dbReference type="Proteomes" id="UP000265000"/>
    </source>
</evidence>
<dbReference type="Ensembl" id="ENSFHET00000000206.1">
    <property type="protein sequence ID" value="ENSFHEP00000009603.1"/>
    <property type="gene ID" value="ENSFHEG00000010856.1"/>
</dbReference>
<dbReference type="AlphaFoldDB" id="A0A3Q2T5F5"/>
<protein>
    <submittedName>
        <fullName evidence="1">Uncharacterized protein</fullName>
    </submittedName>
</protein>
<reference evidence="1" key="1">
    <citation type="submission" date="2025-08" db="UniProtKB">
        <authorList>
            <consortium name="Ensembl"/>
        </authorList>
    </citation>
    <scope>IDENTIFICATION</scope>
</reference>
<dbReference type="PANTHER" id="PTHR31635:SF196">
    <property type="entry name" value="REVERSE TRANSCRIPTASE DOMAIN-CONTAINING PROTEIN-RELATED"/>
    <property type="match status" value="1"/>
</dbReference>
<sequence length="120" mass="13473">MDRITLPKLQDEDRELCDAEISSTEVLQAIKSLQNNKTPGPDGFPVEPLSLLNADYTILSKLIALRLEDVIPKIIHADQTGFVKNRHKADNVCRLLHILKSAKKRSKSYANNVYGCEQSI</sequence>
<dbReference type="PANTHER" id="PTHR31635">
    <property type="entry name" value="REVERSE TRANSCRIPTASE DOMAIN-CONTAINING PROTEIN-RELATED"/>
    <property type="match status" value="1"/>
</dbReference>
<dbReference type="GeneTree" id="ENSGT00940000179900"/>
<reference evidence="1" key="2">
    <citation type="submission" date="2025-09" db="UniProtKB">
        <authorList>
            <consortium name="Ensembl"/>
        </authorList>
    </citation>
    <scope>IDENTIFICATION</scope>
</reference>
<keyword evidence="2" id="KW-1185">Reference proteome</keyword>
<evidence type="ECO:0000313" key="1">
    <source>
        <dbReference type="Ensembl" id="ENSFHEP00000009603.1"/>
    </source>
</evidence>